<accession>A0A2P2NK86</accession>
<dbReference type="EMBL" id="GGEC01062371">
    <property type="protein sequence ID" value="MBX42855.1"/>
    <property type="molecule type" value="Transcribed_RNA"/>
</dbReference>
<name>A0A2P2NK86_RHIMU</name>
<dbReference type="AlphaFoldDB" id="A0A2P2NK86"/>
<sequence length="114" mass="13572">MPVTIHHHSLVRFINKFTEKPRESFGCPLFDLNIPFIIEIHQHDQWLVHPPVMWLPNPLGLVHPQSDSLHNRQVTTNCWLIAANCQFQKRSFYNIIDHIKWLFLPIFTLKKKVI</sequence>
<evidence type="ECO:0000313" key="1">
    <source>
        <dbReference type="EMBL" id="MBX42855.1"/>
    </source>
</evidence>
<protein>
    <submittedName>
        <fullName evidence="1">Uncharacterized protein</fullName>
    </submittedName>
</protein>
<proteinExistence type="predicted"/>
<organism evidence="1">
    <name type="scientific">Rhizophora mucronata</name>
    <name type="common">Asiatic mangrove</name>
    <dbReference type="NCBI Taxonomy" id="61149"/>
    <lineage>
        <taxon>Eukaryota</taxon>
        <taxon>Viridiplantae</taxon>
        <taxon>Streptophyta</taxon>
        <taxon>Embryophyta</taxon>
        <taxon>Tracheophyta</taxon>
        <taxon>Spermatophyta</taxon>
        <taxon>Magnoliopsida</taxon>
        <taxon>eudicotyledons</taxon>
        <taxon>Gunneridae</taxon>
        <taxon>Pentapetalae</taxon>
        <taxon>rosids</taxon>
        <taxon>fabids</taxon>
        <taxon>Malpighiales</taxon>
        <taxon>Rhizophoraceae</taxon>
        <taxon>Rhizophora</taxon>
    </lineage>
</organism>
<reference evidence="1" key="1">
    <citation type="submission" date="2018-02" db="EMBL/GenBank/DDBJ databases">
        <title>Rhizophora mucronata_Transcriptome.</title>
        <authorList>
            <person name="Meera S.P."/>
            <person name="Sreeshan A."/>
            <person name="Augustine A."/>
        </authorList>
    </citation>
    <scope>NUCLEOTIDE SEQUENCE</scope>
    <source>
        <tissue evidence="1">Leaf</tissue>
    </source>
</reference>